<evidence type="ECO:0000256" key="5">
    <source>
        <dbReference type="ARBA" id="ARBA00022694"/>
    </source>
</evidence>
<dbReference type="Proteomes" id="UP000676428">
    <property type="component" value="Chromosome"/>
</dbReference>
<dbReference type="PANTHER" id="PTHR47739">
    <property type="entry name" value="TRNA1(VAL) (ADENINE(37)-N6)-METHYLTRANSFERASE"/>
    <property type="match status" value="1"/>
</dbReference>
<dbReference type="InterPro" id="IPR020596">
    <property type="entry name" value="rRNA_Ade_Mease_Trfase_CS"/>
</dbReference>
<keyword evidence="1 6" id="KW-0963">Cytoplasm</keyword>
<dbReference type="SUPFAM" id="SSF53335">
    <property type="entry name" value="S-adenosyl-L-methionine-dependent methyltransferases"/>
    <property type="match status" value="1"/>
</dbReference>
<comment type="function">
    <text evidence="6">Specifically methylates the adenine in position 37 of tRNA(1)(Val) (anticodon cmo5UAC).</text>
</comment>
<dbReference type="PROSITE" id="PS01131">
    <property type="entry name" value="RRNA_A_DIMETH"/>
    <property type="match status" value="1"/>
</dbReference>
<dbReference type="PANTHER" id="PTHR47739:SF1">
    <property type="entry name" value="TRNA1(VAL) (ADENINE(37)-N6)-METHYLTRANSFERASE"/>
    <property type="match status" value="1"/>
</dbReference>
<dbReference type="InterPro" id="IPR029063">
    <property type="entry name" value="SAM-dependent_MTases_sf"/>
</dbReference>
<dbReference type="InterPro" id="IPR050210">
    <property type="entry name" value="tRNA_Adenine-N(6)_MTase"/>
</dbReference>
<keyword evidence="5 6" id="KW-0819">tRNA processing</keyword>
<dbReference type="GO" id="GO:0032259">
    <property type="term" value="P:methylation"/>
    <property type="evidence" value="ECO:0007669"/>
    <property type="project" value="UniProtKB-KW"/>
</dbReference>
<evidence type="ECO:0000256" key="6">
    <source>
        <dbReference type="HAMAP-Rule" id="MF_01872"/>
    </source>
</evidence>
<organism evidence="8 9">
    <name type="scientific">Shewanella dokdonensis</name>
    <dbReference type="NCBI Taxonomy" id="712036"/>
    <lineage>
        <taxon>Bacteria</taxon>
        <taxon>Pseudomonadati</taxon>
        <taxon>Pseudomonadota</taxon>
        <taxon>Gammaproteobacteria</taxon>
        <taxon>Alteromonadales</taxon>
        <taxon>Shewanellaceae</taxon>
        <taxon>Shewanella</taxon>
    </lineage>
</organism>
<dbReference type="Pfam" id="PF05175">
    <property type="entry name" value="MTS"/>
    <property type="match status" value="1"/>
</dbReference>
<dbReference type="CDD" id="cd02440">
    <property type="entry name" value="AdoMet_MTases"/>
    <property type="match status" value="1"/>
</dbReference>
<dbReference type="InterPro" id="IPR002052">
    <property type="entry name" value="DNA_methylase_N6_adenine_CS"/>
</dbReference>
<dbReference type="EMBL" id="CP074572">
    <property type="protein sequence ID" value="QVK22437.1"/>
    <property type="molecule type" value="Genomic_DNA"/>
</dbReference>
<dbReference type="EC" id="2.1.1.223" evidence="6"/>
<accession>A0ABX8DES6</accession>
<dbReference type="Gene3D" id="3.40.50.150">
    <property type="entry name" value="Vaccinia Virus protein VP39"/>
    <property type="match status" value="1"/>
</dbReference>
<evidence type="ECO:0000256" key="2">
    <source>
        <dbReference type="ARBA" id="ARBA00022603"/>
    </source>
</evidence>
<evidence type="ECO:0000313" key="8">
    <source>
        <dbReference type="EMBL" id="QVK22437.1"/>
    </source>
</evidence>
<sequence length="232" mass="25168">MGFSFKQFHVDDSGCGMPVSTDGVLLGAWAPLQHAQKVLDIGAGSGLLSLMAAQRSQAQIDAVEIDPQAASVCLKNFAASPWHHRLQLHLCGIQQFTASAYDHILCNPPYFENGPQATAASRASARHTDYLSYADLAAALARLLLPLGQASLILPWDQVASLNRQLQLVGLHLAQRQDVSGRPDKAPNRSLLLVSKQAVIEPQAMPVISIRASDGRYSTAMQQLTRDFYLKL</sequence>
<evidence type="ECO:0000313" key="9">
    <source>
        <dbReference type="Proteomes" id="UP000676428"/>
    </source>
</evidence>
<evidence type="ECO:0000256" key="3">
    <source>
        <dbReference type="ARBA" id="ARBA00022679"/>
    </source>
</evidence>
<gene>
    <name evidence="8" type="ORF">KHX94_13840</name>
</gene>
<keyword evidence="4 6" id="KW-0949">S-adenosyl-L-methionine</keyword>
<name>A0ABX8DES6_9GAMM</name>
<keyword evidence="9" id="KW-1185">Reference proteome</keyword>
<evidence type="ECO:0000256" key="4">
    <source>
        <dbReference type="ARBA" id="ARBA00022691"/>
    </source>
</evidence>
<dbReference type="HAMAP" id="MF_01872">
    <property type="entry name" value="tRNA_methyltr_YfiC"/>
    <property type="match status" value="1"/>
</dbReference>
<protein>
    <recommendedName>
        <fullName evidence="6">tRNA1(Val) (adenine(37)-N6)-methyltransferase</fullName>
        <ecNumber evidence="6">2.1.1.223</ecNumber>
    </recommendedName>
    <alternativeName>
        <fullName evidence="6">tRNA m6A37 methyltransferase</fullName>
    </alternativeName>
</protein>
<keyword evidence="2 6" id="KW-0489">Methyltransferase</keyword>
<evidence type="ECO:0000256" key="1">
    <source>
        <dbReference type="ARBA" id="ARBA00022490"/>
    </source>
</evidence>
<keyword evidence="3 6" id="KW-0808">Transferase</keyword>
<dbReference type="GO" id="GO:0008168">
    <property type="term" value="F:methyltransferase activity"/>
    <property type="evidence" value="ECO:0007669"/>
    <property type="project" value="UniProtKB-KW"/>
</dbReference>
<dbReference type="InterPro" id="IPR007848">
    <property type="entry name" value="Small_mtfrase_dom"/>
</dbReference>
<proteinExistence type="inferred from homology"/>
<dbReference type="RefSeq" id="WP_213681091.1">
    <property type="nucleotide sequence ID" value="NZ_CP074572.1"/>
</dbReference>
<dbReference type="InterPro" id="IPR022882">
    <property type="entry name" value="tRNA_adenine-N6_MeTrfase"/>
</dbReference>
<comment type="subcellular location">
    <subcellularLocation>
        <location evidence="6">Cytoplasm</location>
    </subcellularLocation>
</comment>
<evidence type="ECO:0000259" key="7">
    <source>
        <dbReference type="Pfam" id="PF05175"/>
    </source>
</evidence>
<reference evidence="8 9" key="1">
    <citation type="journal article" date="2012" name="Int. J. Syst. Evol. Microbiol.">
        <title>Shewanella dokdonensis sp. nov., isolated from seawater.</title>
        <authorList>
            <person name="Sung H.R."/>
            <person name="Yoon J.H."/>
            <person name="Ghim S.Y."/>
        </authorList>
    </citation>
    <scope>NUCLEOTIDE SEQUENCE [LARGE SCALE GENOMIC DNA]</scope>
    <source>
        <strain evidence="8 9">DSM 23626</strain>
    </source>
</reference>
<comment type="similarity">
    <text evidence="6">Belongs to the methyltransferase superfamily. tRNA (adenine-N(6)-)-methyltransferase family.</text>
</comment>
<dbReference type="PROSITE" id="PS00092">
    <property type="entry name" value="N6_MTASE"/>
    <property type="match status" value="1"/>
</dbReference>
<comment type="catalytic activity">
    <reaction evidence="6">
        <text>adenosine(37) in tRNA1(Val) + S-adenosyl-L-methionine = N(6)-methyladenosine(37) in tRNA1(Val) + S-adenosyl-L-homocysteine + H(+)</text>
        <dbReference type="Rhea" id="RHEA:43160"/>
        <dbReference type="Rhea" id="RHEA-COMP:10369"/>
        <dbReference type="Rhea" id="RHEA-COMP:10370"/>
        <dbReference type="ChEBI" id="CHEBI:15378"/>
        <dbReference type="ChEBI" id="CHEBI:57856"/>
        <dbReference type="ChEBI" id="CHEBI:59789"/>
        <dbReference type="ChEBI" id="CHEBI:74411"/>
        <dbReference type="ChEBI" id="CHEBI:74449"/>
        <dbReference type="EC" id="2.1.1.223"/>
    </reaction>
</comment>
<feature type="domain" description="Methyltransferase small" evidence="7">
    <location>
        <begin position="33"/>
        <end position="115"/>
    </location>
</feature>